<comment type="caution">
    <text evidence="1">The sequence shown here is derived from an EMBL/GenBank/DDBJ whole genome shotgun (WGS) entry which is preliminary data.</text>
</comment>
<dbReference type="Proteomes" id="UP001163821">
    <property type="component" value="Unassembled WGS sequence"/>
</dbReference>
<dbReference type="SUPFAM" id="SSF75169">
    <property type="entry name" value="DsrEFH-like"/>
    <property type="match status" value="1"/>
</dbReference>
<dbReference type="InterPro" id="IPR003787">
    <property type="entry name" value="Sulphur_relay_DsrE/F-like"/>
</dbReference>
<protein>
    <submittedName>
        <fullName evidence="1">DsrE family protein</fullName>
    </submittedName>
</protein>
<dbReference type="Pfam" id="PF02635">
    <property type="entry name" value="DsrE"/>
    <property type="match status" value="1"/>
</dbReference>
<reference evidence="1" key="1">
    <citation type="submission" date="2022-10" db="EMBL/GenBank/DDBJ databases">
        <title>Gaoshiqiia sediminis gen. nov., sp. nov., isolated from coastal sediment.</title>
        <authorList>
            <person name="Yu W.X."/>
            <person name="Mu D.S."/>
            <person name="Du J.Z."/>
            <person name="Liang Y.Q."/>
        </authorList>
    </citation>
    <scope>NUCLEOTIDE SEQUENCE</scope>
    <source>
        <strain evidence="1">A06</strain>
    </source>
</reference>
<dbReference type="InterPro" id="IPR027396">
    <property type="entry name" value="DsrEFH-like"/>
</dbReference>
<name>A0AA41Y5L4_9BACT</name>
<dbReference type="AlphaFoldDB" id="A0AA41Y5L4"/>
<evidence type="ECO:0000313" key="2">
    <source>
        <dbReference type="Proteomes" id="UP001163821"/>
    </source>
</evidence>
<evidence type="ECO:0000313" key="1">
    <source>
        <dbReference type="EMBL" id="MCW0481552.1"/>
    </source>
</evidence>
<gene>
    <name evidence="1" type="ORF">N2K84_02350</name>
</gene>
<accession>A0AA41Y5L4</accession>
<dbReference type="EMBL" id="JAPAAF010000002">
    <property type="protein sequence ID" value="MCW0481552.1"/>
    <property type="molecule type" value="Genomic_DNA"/>
</dbReference>
<proteinExistence type="predicted"/>
<sequence length="115" mass="12446">MKSLKNALIQITQNGMGTGDEALGLQLVTNYLTLINEENELPKVITFYNGGVKLICTGSPAVDILRTLEQKGVKLLACKTCLNHFGLMGQLEVGIAGTMMDIILLQKIADKVINL</sequence>
<organism evidence="1 2">
    <name type="scientific">Gaoshiqia sediminis</name>
    <dbReference type="NCBI Taxonomy" id="2986998"/>
    <lineage>
        <taxon>Bacteria</taxon>
        <taxon>Pseudomonadati</taxon>
        <taxon>Bacteroidota</taxon>
        <taxon>Bacteroidia</taxon>
        <taxon>Marinilabiliales</taxon>
        <taxon>Prolixibacteraceae</taxon>
        <taxon>Gaoshiqia</taxon>
    </lineage>
</organism>
<dbReference type="RefSeq" id="WP_282590162.1">
    <property type="nucleotide sequence ID" value="NZ_JAPAAF010000002.1"/>
</dbReference>
<keyword evidence="2" id="KW-1185">Reference proteome</keyword>